<dbReference type="GO" id="GO:0005911">
    <property type="term" value="C:cell-cell junction"/>
    <property type="evidence" value="ECO:0007669"/>
    <property type="project" value="TreeGrafter"/>
</dbReference>
<dbReference type="AlphaFoldDB" id="A0A8J4Y4M7"/>
<dbReference type="PANTHER" id="PTHR11640">
    <property type="entry name" value="NEPHRIN"/>
    <property type="match status" value="1"/>
</dbReference>
<evidence type="ECO:0000256" key="7">
    <source>
        <dbReference type="SAM" id="SignalP"/>
    </source>
</evidence>
<sequence>MCHMRNMFAWWISWVVLCLLLGRHPWAAGAAQTEAGTEAATALWTVTKRSGGDENPFQHHHRSSLRNALPSGSSAGSHLLHGASAGQLGASQRQGKDVKLGPGMGGSAVETYESEGVQFFATQPTPQTAVVGSTAVLPCSPSWGHLGNNSDRQACSPLLSLARDFSLRIQPVLLEDDALYQCQVSASSGVPGIRSHTARLTVYVPPEPPRVTPAVLSTTAGMTMTLECESRGGRPPPEIQWVDDSRRETIRTGAITSEEVMTDGKRVTVRSRLSFTPRRSHHNSSITCLTSNQALSSPLTSSIQLKVLFPPEVKLRVKPSQLAEGDDAIFICTADANPSDITYR</sequence>
<protein>
    <submittedName>
        <fullName evidence="9">Irregular chiasm C-roughest protein</fullName>
    </submittedName>
</protein>
<feature type="region of interest" description="Disordered" evidence="6">
    <location>
        <begin position="50"/>
        <end position="76"/>
    </location>
</feature>
<proteinExistence type="predicted"/>
<dbReference type="InterPro" id="IPR013783">
    <property type="entry name" value="Ig-like_fold"/>
</dbReference>
<organism evidence="9 10">
    <name type="scientific">Chionoecetes opilio</name>
    <name type="common">Atlantic snow crab</name>
    <name type="synonym">Cancer opilio</name>
    <dbReference type="NCBI Taxonomy" id="41210"/>
    <lineage>
        <taxon>Eukaryota</taxon>
        <taxon>Metazoa</taxon>
        <taxon>Ecdysozoa</taxon>
        <taxon>Arthropoda</taxon>
        <taxon>Crustacea</taxon>
        <taxon>Multicrustacea</taxon>
        <taxon>Malacostraca</taxon>
        <taxon>Eumalacostraca</taxon>
        <taxon>Eucarida</taxon>
        <taxon>Decapoda</taxon>
        <taxon>Pleocyemata</taxon>
        <taxon>Brachyura</taxon>
        <taxon>Eubrachyura</taxon>
        <taxon>Majoidea</taxon>
        <taxon>Majidae</taxon>
        <taxon>Chionoecetes</taxon>
    </lineage>
</organism>
<evidence type="ECO:0000256" key="4">
    <source>
        <dbReference type="ARBA" id="ARBA00023180"/>
    </source>
</evidence>
<evidence type="ECO:0000313" key="10">
    <source>
        <dbReference type="Proteomes" id="UP000770661"/>
    </source>
</evidence>
<evidence type="ECO:0000313" key="9">
    <source>
        <dbReference type="EMBL" id="KAG0716184.1"/>
    </source>
</evidence>
<dbReference type="PROSITE" id="PS50835">
    <property type="entry name" value="IG_LIKE"/>
    <property type="match status" value="1"/>
</dbReference>
<evidence type="ECO:0000256" key="3">
    <source>
        <dbReference type="ARBA" id="ARBA00023157"/>
    </source>
</evidence>
<evidence type="ECO:0000256" key="5">
    <source>
        <dbReference type="ARBA" id="ARBA00023319"/>
    </source>
</evidence>
<dbReference type="Gene3D" id="2.60.40.10">
    <property type="entry name" value="Immunoglobulins"/>
    <property type="match status" value="2"/>
</dbReference>
<keyword evidence="2" id="KW-0472">Membrane</keyword>
<dbReference type="Pfam" id="PF08205">
    <property type="entry name" value="C2-set_2"/>
    <property type="match status" value="1"/>
</dbReference>
<dbReference type="GO" id="GO:0050839">
    <property type="term" value="F:cell adhesion molecule binding"/>
    <property type="evidence" value="ECO:0007669"/>
    <property type="project" value="TreeGrafter"/>
</dbReference>
<feature type="domain" description="Ig-like" evidence="8">
    <location>
        <begin position="209"/>
        <end position="304"/>
    </location>
</feature>
<evidence type="ECO:0000256" key="1">
    <source>
        <dbReference type="ARBA" id="ARBA00004479"/>
    </source>
</evidence>
<evidence type="ECO:0000259" key="8">
    <source>
        <dbReference type="PROSITE" id="PS50835"/>
    </source>
</evidence>
<accession>A0A8J4Y4M7</accession>
<keyword evidence="10" id="KW-1185">Reference proteome</keyword>
<dbReference type="GO" id="GO:0098609">
    <property type="term" value="P:cell-cell adhesion"/>
    <property type="evidence" value="ECO:0007669"/>
    <property type="project" value="TreeGrafter"/>
</dbReference>
<dbReference type="OrthoDB" id="6413693at2759"/>
<dbReference type="SUPFAM" id="SSF48726">
    <property type="entry name" value="Immunoglobulin"/>
    <property type="match status" value="2"/>
</dbReference>
<reference evidence="9" key="1">
    <citation type="submission" date="2020-07" db="EMBL/GenBank/DDBJ databases">
        <title>The High-quality genome of the commercially important snow crab, Chionoecetes opilio.</title>
        <authorList>
            <person name="Jeong J.-H."/>
            <person name="Ryu S."/>
        </authorList>
    </citation>
    <scope>NUCLEOTIDE SEQUENCE</scope>
    <source>
        <strain evidence="9">MADBK_172401_WGS</strain>
        <tissue evidence="9">Digestive gland</tissue>
    </source>
</reference>
<dbReference type="PANTHER" id="PTHR11640:SF31">
    <property type="entry name" value="IRREGULAR CHIASM C-ROUGHEST PROTEIN-RELATED"/>
    <property type="match status" value="1"/>
</dbReference>
<dbReference type="EMBL" id="JACEEZ010019058">
    <property type="protein sequence ID" value="KAG0716184.1"/>
    <property type="molecule type" value="Genomic_DNA"/>
</dbReference>
<dbReference type="GO" id="GO:0005886">
    <property type="term" value="C:plasma membrane"/>
    <property type="evidence" value="ECO:0007669"/>
    <property type="project" value="TreeGrafter"/>
</dbReference>
<comment type="subcellular location">
    <subcellularLocation>
        <location evidence="1">Membrane</location>
        <topology evidence="1">Single-pass type I membrane protein</topology>
    </subcellularLocation>
</comment>
<keyword evidence="7" id="KW-0732">Signal</keyword>
<dbReference type="InterPro" id="IPR036179">
    <property type="entry name" value="Ig-like_dom_sf"/>
</dbReference>
<feature type="chain" id="PRO_5035196112" evidence="7">
    <location>
        <begin position="31"/>
        <end position="344"/>
    </location>
</feature>
<name>A0A8J4Y4M7_CHIOP</name>
<keyword evidence="5" id="KW-0393">Immunoglobulin domain</keyword>
<dbReference type="Proteomes" id="UP000770661">
    <property type="component" value="Unassembled WGS sequence"/>
</dbReference>
<keyword evidence="4" id="KW-0325">Glycoprotein</keyword>
<dbReference type="SMART" id="SM00409">
    <property type="entry name" value="IG"/>
    <property type="match status" value="2"/>
</dbReference>
<evidence type="ECO:0000256" key="2">
    <source>
        <dbReference type="ARBA" id="ARBA00023136"/>
    </source>
</evidence>
<dbReference type="InterPro" id="IPR013162">
    <property type="entry name" value="CD80_C2-set"/>
</dbReference>
<dbReference type="InterPro" id="IPR051275">
    <property type="entry name" value="Cell_adhesion_signaling"/>
</dbReference>
<keyword evidence="3" id="KW-1015">Disulfide bond</keyword>
<gene>
    <name evidence="9" type="primary">rst_2</name>
    <name evidence="9" type="ORF">GWK47_010296</name>
</gene>
<feature type="signal peptide" evidence="7">
    <location>
        <begin position="1"/>
        <end position="30"/>
    </location>
</feature>
<comment type="caution">
    <text evidence="9">The sequence shown here is derived from an EMBL/GenBank/DDBJ whole genome shotgun (WGS) entry which is preliminary data.</text>
</comment>
<evidence type="ECO:0000256" key="6">
    <source>
        <dbReference type="SAM" id="MobiDB-lite"/>
    </source>
</evidence>
<dbReference type="InterPro" id="IPR007110">
    <property type="entry name" value="Ig-like_dom"/>
</dbReference>
<dbReference type="InterPro" id="IPR003599">
    <property type="entry name" value="Ig_sub"/>
</dbReference>